<proteinExistence type="predicted"/>
<name>A0ACC1WQF4_MELAZ</name>
<accession>A0ACC1WQF4</accession>
<dbReference type="Proteomes" id="UP001164539">
    <property type="component" value="Chromosome 14"/>
</dbReference>
<keyword evidence="2" id="KW-1185">Reference proteome</keyword>
<evidence type="ECO:0000313" key="1">
    <source>
        <dbReference type="EMBL" id="KAJ4701111.1"/>
    </source>
</evidence>
<reference evidence="1 2" key="1">
    <citation type="journal article" date="2023" name="Science">
        <title>Complex scaffold remodeling in plant triterpene biosynthesis.</title>
        <authorList>
            <person name="De La Pena R."/>
            <person name="Hodgson H."/>
            <person name="Liu J.C."/>
            <person name="Stephenson M.J."/>
            <person name="Martin A.C."/>
            <person name="Owen C."/>
            <person name="Harkess A."/>
            <person name="Leebens-Mack J."/>
            <person name="Jimenez L.E."/>
            <person name="Osbourn A."/>
            <person name="Sattely E.S."/>
        </authorList>
    </citation>
    <scope>NUCLEOTIDE SEQUENCE [LARGE SCALE GENOMIC DNA]</scope>
    <source>
        <strain evidence="2">cv. JPN11</strain>
        <tissue evidence="1">Leaf</tissue>
    </source>
</reference>
<sequence length="565" mass="63453">MLPGKGTFCLQILWFLVSVNIASTDYHFVVKEASCTRLCSTKKILTVNGQFPGPTLRVRKGDTIFVNVQNLGNENITIHWHGVKQPRNPWSDGPEYITQCPIKPGASFKHKVIFSTEEGTLWWHAHSDWSRATVYGAIIIYPMLGADYPFPKPDAEVPILLGEWWKQDVKQVLQDFLSNGGAPNVSDALTINGQPGDLYPCSKSDTFRLTVDEGKTYLLRMVNAAMNIILFFSIAKHDLTVVGADGSYTKPLTRHYITISPGQTLDVLLQANKKPDLYHMAARAYATGVNVSFDNTTTTAIVQYSVRNYTSFTSPHLPYLPYYNDTTAAFQFFGSVHSLANKDHPINVPLEINHRMVSTVSVNARPCERRNGTCAGPNGTRLAASMNNISFVTPSIDILEAYYQHIQGVFGYNFPDFPPYVFNFTAEYMPLILEIPRAGTELKLLEYNSTVEMVFQDTNLVAGLDHPMHLHGYSFFVVGFGFGNFDEEKDPLNYNLIDPPLLNTVAVPINGWTTIRFRASNPGVWFMHCHIERHLTWGMETVFIVRNGEFPEQKLLPPPPDMPPC</sequence>
<organism evidence="1 2">
    <name type="scientific">Melia azedarach</name>
    <name type="common">Chinaberry tree</name>
    <dbReference type="NCBI Taxonomy" id="155640"/>
    <lineage>
        <taxon>Eukaryota</taxon>
        <taxon>Viridiplantae</taxon>
        <taxon>Streptophyta</taxon>
        <taxon>Embryophyta</taxon>
        <taxon>Tracheophyta</taxon>
        <taxon>Spermatophyta</taxon>
        <taxon>Magnoliopsida</taxon>
        <taxon>eudicotyledons</taxon>
        <taxon>Gunneridae</taxon>
        <taxon>Pentapetalae</taxon>
        <taxon>rosids</taxon>
        <taxon>malvids</taxon>
        <taxon>Sapindales</taxon>
        <taxon>Meliaceae</taxon>
        <taxon>Melia</taxon>
    </lineage>
</organism>
<protein>
    <submittedName>
        <fullName evidence="1">Laccase</fullName>
    </submittedName>
</protein>
<gene>
    <name evidence="1" type="ORF">OWV82_024400</name>
</gene>
<comment type="caution">
    <text evidence="1">The sequence shown here is derived from an EMBL/GenBank/DDBJ whole genome shotgun (WGS) entry which is preliminary data.</text>
</comment>
<evidence type="ECO:0000313" key="2">
    <source>
        <dbReference type="Proteomes" id="UP001164539"/>
    </source>
</evidence>
<dbReference type="EMBL" id="CM051407">
    <property type="protein sequence ID" value="KAJ4701111.1"/>
    <property type="molecule type" value="Genomic_DNA"/>
</dbReference>